<accession>A0A7I9VGV6</accession>
<dbReference type="GO" id="GO:0006564">
    <property type="term" value="P:L-serine biosynthetic process"/>
    <property type="evidence" value="ECO:0007669"/>
    <property type="project" value="TreeGrafter"/>
</dbReference>
<dbReference type="InterPro" id="IPR006384">
    <property type="entry name" value="HAD_hydro_PyrdxlP_Pase-like"/>
</dbReference>
<dbReference type="Gene3D" id="3.90.1470.20">
    <property type="match status" value="1"/>
</dbReference>
<evidence type="ECO:0000313" key="2">
    <source>
        <dbReference type="EMBL" id="GEJ55624.1"/>
    </source>
</evidence>
<dbReference type="NCBIfam" id="TIGR01489">
    <property type="entry name" value="DKMTPPase-SF"/>
    <property type="match status" value="1"/>
</dbReference>
<gene>
    <name evidence="2" type="primary">mtnX_1</name>
    <name evidence="2" type="ORF">AMYX_03650</name>
</gene>
<protein>
    <submittedName>
        <fullName evidence="2">2-hydroxy-3-keto-5-methylthiopentenyl-1-phosphate phosphatase</fullName>
    </submittedName>
</protein>
<dbReference type="Proteomes" id="UP000503640">
    <property type="component" value="Unassembled WGS sequence"/>
</dbReference>
<dbReference type="Gene3D" id="3.40.50.1000">
    <property type="entry name" value="HAD superfamily/HAD-like"/>
    <property type="match status" value="1"/>
</dbReference>
<comment type="caution">
    <text evidence="2">The sequence shown here is derived from an EMBL/GenBank/DDBJ whole genome shotgun (WGS) entry which is preliminary data.</text>
</comment>
<dbReference type="AlphaFoldDB" id="A0A7I9VGV6"/>
<dbReference type="GO" id="GO:0000287">
    <property type="term" value="F:magnesium ion binding"/>
    <property type="evidence" value="ECO:0007669"/>
    <property type="project" value="TreeGrafter"/>
</dbReference>
<reference evidence="3" key="1">
    <citation type="journal article" date="2020" name="Appl. Environ. Microbiol.">
        <title>Diazotrophic Anaeromyxobacter Isolates from Soils.</title>
        <authorList>
            <person name="Masuda Y."/>
            <person name="Yamanaka H."/>
            <person name="Xu Z.X."/>
            <person name="Shiratori Y."/>
            <person name="Aono T."/>
            <person name="Amachi S."/>
            <person name="Senoo K."/>
            <person name="Itoh H."/>
        </authorList>
    </citation>
    <scope>NUCLEOTIDE SEQUENCE [LARGE SCALE GENOMIC DNA]</scope>
    <source>
        <strain evidence="3">R267</strain>
    </source>
</reference>
<dbReference type="PANTHER" id="PTHR43344:SF21">
    <property type="entry name" value="POLYOL PHOSPHATE PHOSPHATASE PYP1"/>
    <property type="match status" value="1"/>
</dbReference>
<keyword evidence="1" id="KW-0378">Hydrolase</keyword>
<dbReference type="PANTHER" id="PTHR43344">
    <property type="entry name" value="PHOSPHOSERINE PHOSPHATASE"/>
    <property type="match status" value="1"/>
</dbReference>
<dbReference type="GO" id="GO:0005737">
    <property type="term" value="C:cytoplasm"/>
    <property type="evidence" value="ECO:0007669"/>
    <property type="project" value="TreeGrafter"/>
</dbReference>
<keyword evidence="3" id="KW-1185">Reference proteome</keyword>
<dbReference type="SUPFAM" id="SSF56784">
    <property type="entry name" value="HAD-like"/>
    <property type="match status" value="1"/>
</dbReference>
<dbReference type="InterPro" id="IPR050582">
    <property type="entry name" value="HAD-like_SerB"/>
</dbReference>
<dbReference type="GO" id="GO:0036424">
    <property type="term" value="F:L-phosphoserine phosphatase activity"/>
    <property type="evidence" value="ECO:0007669"/>
    <property type="project" value="TreeGrafter"/>
</dbReference>
<dbReference type="InterPro" id="IPR036412">
    <property type="entry name" value="HAD-like_sf"/>
</dbReference>
<organism evidence="2 3">
    <name type="scientific">Anaeromyxobacter diazotrophicus</name>
    <dbReference type="NCBI Taxonomy" id="2590199"/>
    <lineage>
        <taxon>Bacteria</taxon>
        <taxon>Pseudomonadati</taxon>
        <taxon>Myxococcota</taxon>
        <taxon>Myxococcia</taxon>
        <taxon>Myxococcales</taxon>
        <taxon>Cystobacterineae</taxon>
        <taxon>Anaeromyxobacteraceae</taxon>
        <taxon>Anaeromyxobacter</taxon>
    </lineage>
</organism>
<dbReference type="NCBIfam" id="TIGR01488">
    <property type="entry name" value="HAD-SF-IB"/>
    <property type="match status" value="1"/>
</dbReference>
<dbReference type="InterPro" id="IPR023214">
    <property type="entry name" value="HAD_sf"/>
</dbReference>
<sequence length="216" mass="23754">MVERARWAVVCDFDGTAVTEDLGDQVSIHFAGHDVWRAAEDRYKAGELTFAELIRAIFAPITAPAQEIAAWARDRAVLRPGFEAFVRRSREAGVPFLLVSAGLDVYIHAVLERLPPELHAHVEVRSNRASCSAAGLAVDFHPADGGCGRCGFCKGTVVEELRARGHRVVVLGDGTADRCAAERADLVFARGRLPRYCEEMGVPYRRFESFDEVVLS</sequence>
<dbReference type="RefSeq" id="WP_176062410.1">
    <property type="nucleotide sequence ID" value="NZ_BJTG01000001.1"/>
</dbReference>
<name>A0A7I9VGV6_9BACT</name>
<dbReference type="EMBL" id="BJTG01000001">
    <property type="protein sequence ID" value="GEJ55624.1"/>
    <property type="molecule type" value="Genomic_DNA"/>
</dbReference>
<evidence type="ECO:0000256" key="1">
    <source>
        <dbReference type="ARBA" id="ARBA00022801"/>
    </source>
</evidence>
<dbReference type="Pfam" id="PF12710">
    <property type="entry name" value="HAD"/>
    <property type="match status" value="1"/>
</dbReference>
<evidence type="ECO:0000313" key="3">
    <source>
        <dbReference type="Proteomes" id="UP000503640"/>
    </source>
</evidence>
<proteinExistence type="predicted"/>